<dbReference type="PANTHER" id="PTHR43470:SF4">
    <property type="entry name" value="ABC TRANSPORTER PERMEASE PROTEIN YQGI-RELATED"/>
    <property type="match status" value="1"/>
</dbReference>
<dbReference type="InterPro" id="IPR005672">
    <property type="entry name" value="Phosphate_PstA"/>
</dbReference>
<dbReference type="SUPFAM" id="SSF161098">
    <property type="entry name" value="MetI-like"/>
    <property type="match status" value="1"/>
</dbReference>
<keyword evidence="5 8" id="KW-0812">Transmembrane</keyword>
<comment type="caution">
    <text evidence="8">Lacks conserved residue(s) required for the propagation of feature annotation.</text>
</comment>
<keyword evidence="6 8" id="KW-1133">Transmembrane helix</keyword>
<dbReference type="GO" id="GO:0005886">
    <property type="term" value="C:plasma membrane"/>
    <property type="evidence" value="ECO:0007669"/>
    <property type="project" value="UniProtKB-SubCell"/>
</dbReference>
<evidence type="ECO:0000313" key="11">
    <source>
        <dbReference type="Proteomes" id="UP000244016"/>
    </source>
</evidence>
<evidence type="ECO:0000313" key="10">
    <source>
        <dbReference type="EMBL" id="PTQ53157.1"/>
    </source>
</evidence>
<reference evidence="10 11" key="1">
    <citation type="submission" date="2017-08" db="EMBL/GenBank/DDBJ databases">
        <title>Burning lignite coal seam in the remote Altai Mountains harbors a hydrogen-driven thermophilic microbial community.</title>
        <authorList>
            <person name="Kadnikov V.V."/>
            <person name="Mardanov A.V."/>
            <person name="Ivasenko D."/>
            <person name="Beletsky A.V."/>
            <person name="Karnachuk O.V."/>
            <person name="Ravin N.V."/>
        </authorList>
    </citation>
    <scope>NUCLEOTIDE SEQUENCE [LARGE SCALE GENOMIC DNA]</scope>
    <source>
        <strain evidence="10">AL31</strain>
    </source>
</reference>
<dbReference type="Pfam" id="PF00528">
    <property type="entry name" value="BPD_transp_1"/>
    <property type="match status" value="1"/>
</dbReference>
<feature type="transmembrane region" description="Helical" evidence="8">
    <location>
        <begin position="100"/>
        <end position="126"/>
    </location>
</feature>
<accession>A0A2T5GAE3</accession>
<comment type="subcellular location">
    <subcellularLocation>
        <location evidence="1 8">Cell membrane</location>
        <topology evidence="1 8">Multi-pass membrane protein</topology>
    </subcellularLocation>
</comment>
<dbReference type="EMBL" id="PEBW01000001">
    <property type="protein sequence ID" value="PTQ53157.1"/>
    <property type="molecule type" value="Genomic_DNA"/>
</dbReference>
<feature type="transmembrane region" description="Helical" evidence="8">
    <location>
        <begin position="67"/>
        <end position="88"/>
    </location>
</feature>
<dbReference type="AlphaFoldDB" id="A0A2T5GAE3"/>
<evidence type="ECO:0000256" key="1">
    <source>
        <dbReference type="ARBA" id="ARBA00004651"/>
    </source>
</evidence>
<evidence type="ECO:0000256" key="3">
    <source>
        <dbReference type="ARBA" id="ARBA00022448"/>
    </source>
</evidence>
<sequence>MISPKTADRIATAVFSAIAGFFVLLLLGLLGYIFYRGLPVIDWHFLTSPPKTMESGGGVGIQLFNTVYVLVLSLLITVPLGVGGGIYLAEFARRGPFTELVRLAVEVLASLPSIVVGLFGFLVFVYYTGWKFTLLGGALALTIFNLPLIVRVTEDALRAVPRDQREASLALGVTRWHTVVHVLLPSAVPGILTGIILASGRAFGEAAALMFTAGMTTLPLDFSDWNPFSPSSPLSPMRPGEVLSVHIWKLNAESLVPDRLRISDGASALLVLVVLLYNVIARWIGRAFYRRLTASE</sequence>
<evidence type="ECO:0000256" key="7">
    <source>
        <dbReference type="ARBA" id="ARBA00023136"/>
    </source>
</evidence>
<evidence type="ECO:0000256" key="6">
    <source>
        <dbReference type="ARBA" id="ARBA00022989"/>
    </source>
</evidence>
<comment type="caution">
    <text evidence="10">The sequence shown here is derived from an EMBL/GenBank/DDBJ whole genome shotgun (WGS) entry which is preliminary data.</text>
</comment>
<dbReference type="Proteomes" id="UP000244016">
    <property type="component" value="Unassembled WGS sequence"/>
</dbReference>
<evidence type="ECO:0000256" key="5">
    <source>
        <dbReference type="ARBA" id="ARBA00022692"/>
    </source>
</evidence>
<dbReference type="CDD" id="cd06261">
    <property type="entry name" value="TM_PBP2"/>
    <property type="match status" value="1"/>
</dbReference>
<dbReference type="GO" id="GO:0035435">
    <property type="term" value="P:phosphate ion transmembrane transport"/>
    <property type="evidence" value="ECO:0007669"/>
    <property type="project" value="InterPro"/>
</dbReference>
<dbReference type="InterPro" id="IPR000515">
    <property type="entry name" value="MetI-like"/>
</dbReference>
<protein>
    <recommendedName>
        <fullName evidence="8">Phosphate transport system permease protein PstA</fullName>
    </recommendedName>
</protein>
<evidence type="ECO:0000256" key="8">
    <source>
        <dbReference type="RuleBase" id="RU363043"/>
    </source>
</evidence>
<dbReference type="PANTHER" id="PTHR43470">
    <property type="entry name" value="PHOSPHATE TRANSPORT SYSTEM PERMEASE PROTEIN PSTA-RELATED"/>
    <property type="match status" value="1"/>
</dbReference>
<evidence type="ECO:0000256" key="4">
    <source>
        <dbReference type="ARBA" id="ARBA00022475"/>
    </source>
</evidence>
<organism evidence="10 11">
    <name type="scientific">Brockia lithotrophica</name>
    <dbReference type="NCBI Taxonomy" id="933949"/>
    <lineage>
        <taxon>Bacteria</taxon>
        <taxon>Bacillati</taxon>
        <taxon>Bacillota</taxon>
        <taxon>Bacilli</taxon>
        <taxon>Bacillales</taxon>
        <taxon>Bacillales Family X. Incertae Sedis</taxon>
        <taxon>Brockia</taxon>
    </lineage>
</organism>
<feature type="domain" description="ABC transmembrane type-1" evidence="9">
    <location>
        <begin position="63"/>
        <end position="281"/>
    </location>
</feature>
<proteinExistence type="inferred from homology"/>
<feature type="transmembrane region" description="Helical" evidence="8">
    <location>
        <begin position="132"/>
        <end position="152"/>
    </location>
</feature>
<evidence type="ECO:0000259" key="9">
    <source>
        <dbReference type="PROSITE" id="PS50928"/>
    </source>
</evidence>
<dbReference type="Gene3D" id="1.10.3720.10">
    <property type="entry name" value="MetI-like"/>
    <property type="match status" value="1"/>
</dbReference>
<dbReference type="InterPro" id="IPR035906">
    <property type="entry name" value="MetI-like_sf"/>
</dbReference>
<keyword evidence="3" id="KW-0813">Transport</keyword>
<comment type="similarity">
    <text evidence="2 8">Belongs to the binding-protein-dependent transport system permease family. CysTW subfamily.</text>
</comment>
<evidence type="ECO:0000256" key="2">
    <source>
        <dbReference type="ARBA" id="ARBA00007069"/>
    </source>
</evidence>
<dbReference type="GO" id="GO:0005315">
    <property type="term" value="F:phosphate transmembrane transporter activity"/>
    <property type="evidence" value="ECO:0007669"/>
    <property type="project" value="InterPro"/>
</dbReference>
<feature type="transmembrane region" description="Helical" evidence="8">
    <location>
        <begin position="12"/>
        <end position="35"/>
    </location>
</feature>
<feature type="transmembrane region" description="Helical" evidence="8">
    <location>
        <begin position="265"/>
        <end position="285"/>
    </location>
</feature>
<keyword evidence="4 8" id="KW-1003">Cell membrane</keyword>
<gene>
    <name evidence="10" type="ORF">BLITH_0237</name>
</gene>
<name>A0A2T5GAE3_9BACL</name>
<dbReference type="NCBIfam" id="TIGR00974">
    <property type="entry name" value="3a0107s02c"/>
    <property type="match status" value="1"/>
</dbReference>
<keyword evidence="7 8" id="KW-0472">Membrane</keyword>
<dbReference type="PROSITE" id="PS50928">
    <property type="entry name" value="ABC_TM1"/>
    <property type="match status" value="1"/>
</dbReference>